<evidence type="ECO:0008006" key="3">
    <source>
        <dbReference type="Google" id="ProtNLM"/>
    </source>
</evidence>
<dbReference type="EMBL" id="JAULSY010000018">
    <property type="protein sequence ID" value="KAK0671836.1"/>
    <property type="molecule type" value="Genomic_DNA"/>
</dbReference>
<dbReference type="PANTHER" id="PTHR37325:SF1">
    <property type="entry name" value="OXIDOREDUCTASE 21 KDA SUBUNIT, PUTATIVE (AFU_ORTHOLOGUE AFUA_4G05910)-RELATED"/>
    <property type="match status" value="1"/>
</dbReference>
<dbReference type="CDD" id="cd22849">
    <property type="entry name" value="NuzM"/>
    <property type="match status" value="1"/>
</dbReference>
<dbReference type="InterPro" id="IPR016813">
    <property type="entry name" value="NADH_Ub_cplx-1_21kDa"/>
</dbReference>
<name>A0AA39ZIU5_9PEZI</name>
<proteinExistence type="predicted"/>
<gene>
    <name evidence="1" type="ORF">QBC41DRAFT_218488</name>
</gene>
<keyword evidence="2" id="KW-1185">Reference proteome</keyword>
<dbReference type="PANTHER" id="PTHR37325">
    <property type="entry name" value="OXIDOREDUCTASE 21 KDA SUBUNIT, PUTATIVE (AFU_ORTHOLOGUE AFUA_4G05910)-RELATED"/>
    <property type="match status" value="1"/>
</dbReference>
<comment type="caution">
    <text evidence="1">The sequence shown here is derived from an EMBL/GenBank/DDBJ whole genome shotgun (WGS) entry which is preliminary data.</text>
</comment>
<dbReference type="AlphaFoldDB" id="A0AA39ZIU5"/>
<evidence type="ECO:0000313" key="2">
    <source>
        <dbReference type="Proteomes" id="UP001174997"/>
    </source>
</evidence>
<dbReference type="PIRSF" id="PIRSF022976">
    <property type="entry name" value="NADH_Oxi_21kDa"/>
    <property type="match status" value="1"/>
</dbReference>
<sequence>MASKAVAKAAAGTVQKISTKYTVQSTGLWEKLRASLALDANRSNGVPLNPYNRYPAPGQNDPLKYDDPVTLPAGDLADNPYWKRDARRNYPRLSVVSQAEQVALLTVGSAAAPRVELIGEEGSKALVAAQEQGKQGGLANYMESAGVEAAKRVLEATGGLPPLPSGTSMSNAEGKWDVHKYKLEEDQSYGEDYPCRTFA</sequence>
<organism evidence="1 2">
    <name type="scientific">Cercophora samala</name>
    <dbReference type="NCBI Taxonomy" id="330535"/>
    <lineage>
        <taxon>Eukaryota</taxon>
        <taxon>Fungi</taxon>
        <taxon>Dikarya</taxon>
        <taxon>Ascomycota</taxon>
        <taxon>Pezizomycotina</taxon>
        <taxon>Sordariomycetes</taxon>
        <taxon>Sordariomycetidae</taxon>
        <taxon>Sordariales</taxon>
        <taxon>Lasiosphaeriaceae</taxon>
        <taxon>Cercophora</taxon>
    </lineage>
</organism>
<dbReference type="Proteomes" id="UP001174997">
    <property type="component" value="Unassembled WGS sequence"/>
</dbReference>
<accession>A0AA39ZIU5</accession>
<evidence type="ECO:0000313" key="1">
    <source>
        <dbReference type="EMBL" id="KAK0671836.1"/>
    </source>
</evidence>
<reference evidence="1" key="1">
    <citation type="submission" date="2023-06" db="EMBL/GenBank/DDBJ databases">
        <title>Genome-scale phylogeny and comparative genomics of the fungal order Sordariales.</title>
        <authorList>
            <consortium name="Lawrence Berkeley National Laboratory"/>
            <person name="Hensen N."/>
            <person name="Bonometti L."/>
            <person name="Westerberg I."/>
            <person name="Brannstrom I.O."/>
            <person name="Guillou S."/>
            <person name="Cros-Aarteil S."/>
            <person name="Calhoun S."/>
            <person name="Haridas S."/>
            <person name="Kuo A."/>
            <person name="Mondo S."/>
            <person name="Pangilinan J."/>
            <person name="Riley R."/>
            <person name="Labutti K."/>
            <person name="Andreopoulos B."/>
            <person name="Lipzen A."/>
            <person name="Chen C."/>
            <person name="Yanf M."/>
            <person name="Daum C."/>
            <person name="Ng V."/>
            <person name="Clum A."/>
            <person name="Steindorff A."/>
            <person name="Ohm R."/>
            <person name="Martin F."/>
            <person name="Silar P."/>
            <person name="Natvig D."/>
            <person name="Lalanne C."/>
            <person name="Gautier V."/>
            <person name="Ament-Velasquez S.L."/>
            <person name="Kruys A."/>
            <person name="Hutchinson M.I."/>
            <person name="Powell A.J."/>
            <person name="Barry K."/>
            <person name="Miller A.N."/>
            <person name="Grigoriev I.V."/>
            <person name="Debuchy R."/>
            <person name="Gladieux P."/>
            <person name="Thoren M.H."/>
            <person name="Johannesson H."/>
        </authorList>
    </citation>
    <scope>NUCLEOTIDE SEQUENCE</scope>
    <source>
        <strain evidence="1">CBS 307.81</strain>
    </source>
</reference>
<protein>
    <recommendedName>
        <fullName evidence="3">NADH-ubiquinone oxidoreductase 21.3 kDa subunit</fullName>
    </recommendedName>
</protein>